<reference evidence="2 3" key="1">
    <citation type="submission" date="2018-08" db="EMBL/GenBank/DDBJ databases">
        <title>A genome reference for cultivated species of the human gut microbiota.</title>
        <authorList>
            <person name="Zou Y."/>
            <person name="Xue W."/>
            <person name="Luo G."/>
        </authorList>
    </citation>
    <scope>NUCLEOTIDE SEQUENCE [LARGE SCALE GENOMIC DNA]</scope>
    <source>
        <strain evidence="2 3">AM25-6</strain>
    </source>
</reference>
<dbReference type="GO" id="GO:0061503">
    <property type="term" value="F:tRNA threonylcarbamoyladenosine dehydratase"/>
    <property type="evidence" value="ECO:0007669"/>
    <property type="project" value="TreeGrafter"/>
</dbReference>
<dbReference type="GO" id="GO:0008641">
    <property type="term" value="F:ubiquitin-like modifier activating enzyme activity"/>
    <property type="evidence" value="ECO:0007669"/>
    <property type="project" value="InterPro"/>
</dbReference>
<name>A0A3E3E144_9FIRM</name>
<gene>
    <name evidence="2" type="primary">thiF</name>
    <name evidence="2" type="ORF">DW687_02805</name>
</gene>
<dbReference type="RefSeq" id="WP_117531456.1">
    <property type="nucleotide sequence ID" value="NZ_QUSM01000002.1"/>
</dbReference>
<dbReference type="SUPFAM" id="SSF69572">
    <property type="entry name" value="Activating enzymes of the ubiquitin-like proteins"/>
    <property type="match status" value="1"/>
</dbReference>
<dbReference type="GO" id="GO:0016779">
    <property type="term" value="F:nucleotidyltransferase activity"/>
    <property type="evidence" value="ECO:0007669"/>
    <property type="project" value="UniProtKB-KW"/>
</dbReference>
<dbReference type="NCBIfam" id="NF006395">
    <property type="entry name" value="PRK08644.1"/>
    <property type="match status" value="1"/>
</dbReference>
<dbReference type="InterPro" id="IPR045886">
    <property type="entry name" value="ThiF/MoeB/HesA"/>
</dbReference>
<dbReference type="PANTHER" id="PTHR43267:SF3">
    <property type="entry name" value="THIF PROTEIN"/>
    <property type="match status" value="1"/>
</dbReference>
<feature type="domain" description="THIF-type NAD/FAD binding fold" evidence="1">
    <location>
        <begin position="16"/>
        <end position="211"/>
    </location>
</feature>
<comment type="caution">
    <text evidence="2">The sequence shown here is derived from an EMBL/GenBank/DDBJ whole genome shotgun (WGS) entry which is preliminary data.</text>
</comment>
<proteinExistence type="predicted"/>
<keyword evidence="2" id="KW-0808">Transferase</keyword>
<dbReference type="GO" id="GO:0061504">
    <property type="term" value="P:cyclic threonylcarbamoyladenosine biosynthetic process"/>
    <property type="evidence" value="ECO:0007669"/>
    <property type="project" value="TreeGrafter"/>
</dbReference>
<dbReference type="AlphaFoldDB" id="A0A3E3E144"/>
<dbReference type="Proteomes" id="UP000261212">
    <property type="component" value="Unassembled WGS sequence"/>
</dbReference>
<dbReference type="InterPro" id="IPR035985">
    <property type="entry name" value="Ubiquitin-activating_enz"/>
</dbReference>
<dbReference type="InterPro" id="IPR012729">
    <property type="entry name" value="ThiF_fam2"/>
</dbReference>
<dbReference type="Pfam" id="PF00899">
    <property type="entry name" value="ThiF"/>
    <property type="match status" value="1"/>
</dbReference>
<evidence type="ECO:0000259" key="1">
    <source>
        <dbReference type="Pfam" id="PF00899"/>
    </source>
</evidence>
<dbReference type="Gene3D" id="3.40.50.720">
    <property type="entry name" value="NAD(P)-binding Rossmann-like Domain"/>
    <property type="match status" value="1"/>
</dbReference>
<keyword evidence="2" id="KW-0548">Nucleotidyltransferase</keyword>
<dbReference type="NCBIfam" id="TIGR02354">
    <property type="entry name" value="thiF_fam2"/>
    <property type="match status" value="1"/>
</dbReference>
<evidence type="ECO:0000313" key="3">
    <source>
        <dbReference type="Proteomes" id="UP000261212"/>
    </source>
</evidence>
<accession>A0A3E3E144</accession>
<dbReference type="EMBL" id="QUSM01000002">
    <property type="protein sequence ID" value="RGD75272.1"/>
    <property type="molecule type" value="Genomic_DNA"/>
</dbReference>
<dbReference type="PANTHER" id="PTHR43267">
    <property type="entry name" value="TRNA THREONYLCARBAMOYLADENOSINE DEHYDRATASE"/>
    <property type="match status" value="1"/>
</dbReference>
<organism evidence="2 3">
    <name type="scientific">Anaerofustis stercorihominis</name>
    <dbReference type="NCBI Taxonomy" id="214853"/>
    <lineage>
        <taxon>Bacteria</taxon>
        <taxon>Bacillati</taxon>
        <taxon>Bacillota</taxon>
        <taxon>Clostridia</taxon>
        <taxon>Eubacteriales</taxon>
        <taxon>Eubacteriaceae</taxon>
        <taxon>Anaerofustis</taxon>
    </lineage>
</organism>
<protein>
    <submittedName>
        <fullName evidence="2">Sulfur carrier protein ThiS adenylyltransferase ThiF</fullName>
    </submittedName>
</protein>
<sequence length="212" mass="23242">MNTPTREEINQIMDIRFSEDIHNKLKSAKVGIAGLGGLGSNIAAMLARSGVGNLHIVDFDKVDLSNLNRQNYYIDHLGMYKTQAAAKILKSINPYLNITYETTKIDENNASDIFKDIDIICEAFDNAENKAMLINSLLTTYKDKKIVSGSGMAGYGSSNLIKTTKKMKNLYICGDGVSDINEGMGLMSPRVSICAGHQANMVIRLILGENEV</sequence>
<evidence type="ECO:0000313" key="2">
    <source>
        <dbReference type="EMBL" id="RGD75272.1"/>
    </source>
</evidence>
<dbReference type="InterPro" id="IPR000594">
    <property type="entry name" value="ThiF_NAD_FAD-bd"/>
</dbReference>